<evidence type="ECO:0000256" key="4">
    <source>
        <dbReference type="PROSITE-ProRule" id="PRU00335"/>
    </source>
</evidence>
<name>A0AAV3U3P4_9ALTE</name>
<comment type="caution">
    <text evidence="6">The sequence shown here is derived from an EMBL/GenBank/DDBJ whole genome shotgun (WGS) entry which is preliminary data.</text>
</comment>
<keyword evidence="7" id="KW-1185">Reference proteome</keyword>
<dbReference type="PRINTS" id="PR00455">
    <property type="entry name" value="HTHTETR"/>
</dbReference>
<evidence type="ECO:0000256" key="3">
    <source>
        <dbReference type="ARBA" id="ARBA00023163"/>
    </source>
</evidence>
<protein>
    <recommendedName>
        <fullName evidence="5">HTH tetR-type domain-containing protein</fullName>
    </recommendedName>
</protein>
<dbReference type="GO" id="GO:0000976">
    <property type="term" value="F:transcription cis-regulatory region binding"/>
    <property type="evidence" value="ECO:0007669"/>
    <property type="project" value="TreeGrafter"/>
</dbReference>
<dbReference type="Gene3D" id="1.10.357.10">
    <property type="entry name" value="Tetracycline Repressor, domain 2"/>
    <property type="match status" value="1"/>
</dbReference>
<dbReference type="InterPro" id="IPR001647">
    <property type="entry name" value="HTH_TetR"/>
</dbReference>
<dbReference type="PANTHER" id="PTHR30055:SF234">
    <property type="entry name" value="HTH-TYPE TRANSCRIPTIONAL REGULATOR BETI"/>
    <property type="match status" value="1"/>
</dbReference>
<evidence type="ECO:0000256" key="2">
    <source>
        <dbReference type="ARBA" id="ARBA00023125"/>
    </source>
</evidence>
<evidence type="ECO:0000256" key="1">
    <source>
        <dbReference type="ARBA" id="ARBA00023015"/>
    </source>
</evidence>
<feature type="domain" description="HTH tetR-type" evidence="5">
    <location>
        <begin position="19"/>
        <end position="79"/>
    </location>
</feature>
<gene>
    <name evidence="6" type="ORF">GCM10025791_26470</name>
</gene>
<evidence type="ECO:0000313" key="6">
    <source>
        <dbReference type="EMBL" id="GAA4945928.1"/>
    </source>
</evidence>
<accession>A0AAV3U3P4</accession>
<reference evidence="7" key="1">
    <citation type="journal article" date="2019" name="Int. J. Syst. Evol. Microbiol.">
        <title>The Global Catalogue of Microorganisms (GCM) 10K type strain sequencing project: providing services to taxonomists for standard genome sequencing and annotation.</title>
        <authorList>
            <consortium name="The Broad Institute Genomics Platform"/>
            <consortium name="The Broad Institute Genome Sequencing Center for Infectious Disease"/>
            <person name="Wu L."/>
            <person name="Ma J."/>
        </authorList>
    </citation>
    <scope>NUCLEOTIDE SEQUENCE [LARGE SCALE GENOMIC DNA]</scope>
    <source>
        <strain evidence="7">JCM 19134</strain>
    </source>
</reference>
<feature type="DNA-binding region" description="H-T-H motif" evidence="4">
    <location>
        <begin position="42"/>
        <end position="61"/>
    </location>
</feature>
<dbReference type="PANTHER" id="PTHR30055">
    <property type="entry name" value="HTH-TYPE TRANSCRIPTIONAL REGULATOR RUTR"/>
    <property type="match status" value="1"/>
</dbReference>
<dbReference type="InterPro" id="IPR050109">
    <property type="entry name" value="HTH-type_TetR-like_transc_reg"/>
</dbReference>
<dbReference type="PROSITE" id="PS50977">
    <property type="entry name" value="HTH_TETR_2"/>
    <property type="match status" value="1"/>
</dbReference>
<dbReference type="SUPFAM" id="SSF46689">
    <property type="entry name" value="Homeodomain-like"/>
    <property type="match status" value="1"/>
</dbReference>
<dbReference type="RefSeq" id="WP_345422904.1">
    <property type="nucleotide sequence ID" value="NZ_AP031496.1"/>
</dbReference>
<evidence type="ECO:0000259" key="5">
    <source>
        <dbReference type="PROSITE" id="PS50977"/>
    </source>
</evidence>
<sequence>MSDNVAASNTETKRRRNPELTRESILRVAGQLMAKDGPEGLSVSKVAQLAKVNRGTAYHHFKTREQLVQETMSWVSQQLVEAIYGKENAGEEKINHQSATQKLANFAMEYPEFARVWLFEIMTSKDPYKDPFWRRYLKNLEDFVDAGLAQPELDREAYAVLMLVGTVMWPVWARSKTEDAQELQSMSRRFIKEIIRLSLFGSLVKDKFPLNKDSDLKDFLEGK</sequence>
<dbReference type="EMBL" id="BAABLX010000024">
    <property type="protein sequence ID" value="GAA4945928.1"/>
    <property type="molecule type" value="Genomic_DNA"/>
</dbReference>
<keyword evidence="3" id="KW-0804">Transcription</keyword>
<dbReference type="Proteomes" id="UP001409585">
    <property type="component" value="Unassembled WGS sequence"/>
</dbReference>
<keyword evidence="1" id="KW-0805">Transcription regulation</keyword>
<evidence type="ECO:0000313" key="7">
    <source>
        <dbReference type="Proteomes" id="UP001409585"/>
    </source>
</evidence>
<organism evidence="6 7">
    <name type="scientific">Halioxenophilus aromaticivorans</name>
    <dbReference type="NCBI Taxonomy" id="1306992"/>
    <lineage>
        <taxon>Bacteria</taxon>
        <taxon>Pseudomonadati</taxon>
        <taxon>Pseudomonadota</taxon>
        <taxon>Gammaproteobacteria</taxon>
        <taxon>Alteromonadales</taxon>
        <taxon>Alteromonadaceae</taxon>
        <taxon>Halioxenophilus</taxon>
    </lineage>
</organism>
<dbReference type="SUPFAM" id="SSF48498">
    <property type="entry name" value="Tetracyclin repressor-like, C-terminal domain"/>
    <property type="match status" value="1"/>
</dbReference>
<dbReference type="InterPro" id="IPR036271">
    <property type="entry name" value="Tet_transcr_reg_TetR-rel_C_sf"/>
</dbReference>
<dbReference type="Pfam" id="PF00440">
    <property type="entry name" value="TetR_N"/>
    <property type="match status" value="1"/>
</dbReference>
<proteinExistence type="predicted"/>
<dbReference type="GO" id="GO:0003700">
    <property type="term" value="F:DNA-binding transcription factor activity"/>
    <property type="evidence" value="ECO:0007669"/>
    <property type="project" value="TreeGrafter"/>
</dbReference>
<dbReference type="AlphaFoldDB" id="A0AAV3U3P4"/>
<keyword evidence="2 4" id="KW-0238">DNA-binding</keyword>
<dbReference type="InterPro" id="IPR009057">
    <property type="entry name" value="Homeodomain-like_sf"/>
</dbReference>